<keyword evidence="6" id="KW-1133">Transmembrane helix</keyword>
<dbReference type="Pfam" id="PF00090">
    <property type="entry name" value="TSP_1"/>
    <property type="match status" value="1"/>
</dbReference>
<comment type="subcellular location">
    <subcellularLocation>
        <location evidence="1">Secreted</location>
    </subcellularLocation>
</comment>
<evidence type="ECO:0000256" key="1">
    <source>
        <dbReference type="ARBA" id="ARBA00004613"/>
    </source>
</evidence>
<evidence type="ECO:0000256" key="6">
    <source>
        <dbReference type="SAM" id="Phobius"/>
    </source>
</evidence>
<dbReference type="SUPFAM" id="SSF82895">
    <property type="entry name" value="TSP-1 type 1 repeat"/>
    <property type="match status" value="1"/>
</dbReference>
<keyword evidence="8" id="KW-1185">Reference proteome</keyword>
<dbReference type="Gene3D" id="2.20.100.10">
    <property type="entry name" value="Thrombospondin type-1 (TSP1) repeat"/>
    <property type="match status" value="1"/>
</dbReference>
<evidence type="ECO:0000313" key="8">
    <source>
        <dbReference type="Proteomes" id="UP000186817"/>
    </source>
</evidence>
<evidence type="ECO:0000313" key="7">
    <source>
        <dbReference type="EMBL" id="OLP99899.1"/>
    </source>
</evidence>
<gene>
    <name evidence="7" type="ORF">AK812_SmicGene17492</name>
</gene>
<evidence type="ECO:0000256" key="5">
    <source>
        <dbReference type="ARBA" id="ARBA00023157"/>
    </source>
</evidence>
<reference evidence="7 8" key="1">
    <citation type="submission" date="2016-02" db="EMBL/GenBank/DDBJ databases">
        <title>Genome analysis of coral dinoflagellate symbionts highlights evolutionary adaptations to a symbiotic lifestyle.</title>
        <authorList>
            <person name="Aranda M."/>
            <person name="Li Y."/>
            <person name="Liew Y.J."/>
            <person name="Baumgarten S."/>
            <person name="Simakov O."/>
            <person name="Wilson M."/>
            <person name="Piel J."/>
            <person name="Ashoor H."/>
            <person name="Bougouffa S."/>
            <person name="Bajic V.B."/>
            <person name="Ryu T."/>
            <person name="Ravasi T."/>
            <person name="Bayer T."/>
            <person name="Micklem G."/>
            <person name="Kim H."/>
            <person name="Bhak J."/>
            <person name="Lajeunesse T.C."/>
            <person name="Voolstra C.R."/>
        </authorList>
    </citation>
    <scope>NUCLEOTIDE SEQUENCE [LARGE SCALE GENOMIC DNA]</scope>
    <source>
        <strain evidence="7 8">CCMP2467</strain>
    </source>
</reference>
<keyword evidence="6" id="KW-0472">Membrane</keyword>
<accession>A0A1Q9DXM7</accession>
<evidence type="ECO:0000256" key="2">
    <source>
        <dbReference type="ARBA" id="ARBA00022525"/>
    </source>
</evidence>
<dbReference type="InterPro" id="IPR052065">
    <property type="entry name" value="Compl_asym_regulator"/>
</dbReference>
<evidence type="ECO:0000256" key="4">
    <source>
        <dbReference type="ARBA" id="ARBA00022737"/>
    </source>
</evidence>
<name>A0A1Q9DXM7_SYMMI</name>
<dbReference type="Proteomes" id="UP000186817">
    <property type="component" value="Unassembled WGS sequence"/>
</dbReference>
<proteinExistence type="predicted"/>
<dbReference type="InterPro" id="IPR036383">
    <property type="entry name" value="TSP1_rpt_sf"/>
</dbReference>
<keyword evidence="2" id="KW-0964">Secreted</keyword>
<dbReference type="EMBL" id="LSRX01000346">
    <property type="protein sequence ID" value="OLP99899.1"/>
    <property type="molecule type" value="Genomic_DNA"/>
</dbReference>
<keyword evidence="3" id="KW-0732">Signal</keyword>
<dbReference type="OrthoDB" id="372508at2759"/>
<protein>
    <submittedName>
        <fullName evidence="7">Uncharacterized protein</fullName>
    </submittedName>
</protein>
<dbReference type="InterPro" id="IPR000884">
    <property type="entry name" value="TSP1_rpt"/>
</dbReference>
<dbReference type="PROSITE" id="PS50092">
    <property type="entry name" value="TSP1"/>
    <property type="match status" value="1"/>
</dbReference>
<keyword evidence="6" id="KW-0812">Transmembrane</keyword>
<dbReference type="SMART" id="SM00209">
    <property type="entry name" value="TSP1"/>
    <property type="match status" value="1"/>
</dbReference>
<organism evidence="7 8">
    <name type="scientific">Symbiodinium microadriaticum</name>
    <name type="common">Dinoflagellate</name>
    <name type="synonym">Zooxanthella microadriatica</name>
    <dbReference type="NCBI Taxonomy" id="2951"/>
    <lineage>
        <taxon>Eukaryota</taxon>
        <taxon>Sar</taxon>
        <taxon>Alveolata</taxon>
        <taxon>Dinophyceae</taxon>
        <taxon>Suessiales</taxon>
        <taxon>Symbiodiniaceae</taxon>
        <taxon>Symbiodinium</taxon>
    </lineage>
</organism>
<sequence>MISWSYCEHCTAQRKRYRHIATHPACGGEVCQPKPTEEVGDCGDVCRNKRTCVWQEWGDFGPCSVTCGKGLMSRTRHLAFFGGHPTTTTTTTAATTTVFGAAATDLAANIEAEAKAKVGDAAVLGEVPTASPDLIATLPPFTAPTIPPPPTVAPIATLPPPEIPATAPIATVAPPVTAAPITTAVLPGDPGLPTVQPFPADDEEALHALLGRYEELKQQREEVSQLRFQDLAAAYLAGCASLVLGLVAVRAVWRVPHRDNSDQRPLLREQREVDV</sequence>
<dbReference type="PANTHER" id="PTHR22906:SF43">
    <property type="entry name" value="PROPERDIN"/>
    <property type="match status" value="1"/>
</dbReference>
<keyword evidence="4" id="KW-0677">Repeat</keyword>
<dbReference type="PANTHER" id="PTHR22906">
    <property type="entry name" value="PROPERDIN"/>
    <property type="match status" value="1"/>
</dbReference>
<comment type="caution">
    <text evidence="7">The sequence shown here is derived from an EMBL/GenBank/DDBJ whole genome shotgun (WGS) entry which is preliminary data.</text>
</comment>
<evidence type="ECO:0000256" key="3">
    <source>
        <dbReference type="ARBA" id="ARBA00022729"/>
    </source>
</evidence>
<keyword evidence="5" id="KW-1015">Disulfide bond</keyword>
<feature type="transmembrane region" description="Helical" evidence="6">
    <location>
        <begin position="232"/>
        <end position="253"/>
    </location>
</feature>
<dbReference type="AlphaFoldDB" id="A0A1Q9DXM7"/>